<evidence type="ECO:0000256" key="3">
    <source>
        <dbReference type="ARBA" id="ARBA00023163"/>
    </source>
</evidence>
<gene>
    <name evidence="6" type="ORF">CYFUS_002586</name>
</gene>
<evidence type="ECO:0000256" key="4">
    <source>
        <dbReference type="PROSITE-ProRule" id="PRU00335"/>
    </source>
</evidence>
<protein>
    <submittedName>
        <fullName evidence="6">TetR family transcriptional regulator</fullName>
    </submittedName>
</protein>
<dbReference type="PRINTS" id="PR00455">
    <property type="entry name" value="HTHTETR"/>
</dbReference>
<evidence type="ECO:0000256" key="2">
    <source>
        <dbReference type="ARBA" id="ARBA00023125"/>
    </source>
</evidence>
<dbReference type="RefSeq" id="WP_095985514.1">
    <property type="nucleotide sequence ID" value="NZ_CP022098.1"/>
</dbReference>
<dbReference type="PANTHER" id="PTHR30055:SF234">
    <property type="entry name" value="HTH-TYPE TRANSCRIPTIONAL REGULATOR BETI"/>
    <property type="match status" value="1"/>
</dbReference>
<reference evidence="6 7" key="1">
    <citation type="submission" date="2017-06" db="EMBL/GenBank/DDBJ databases">
        <title>Sequencing and comparative analysis of myxobacterial genomes.</title>
        <authorList>
            <person name="Rupp O."/>
            <person name="Goesmann A."/>
            <person name="Sogaard-Andersen L."/>
        </authorList>
    </citation>
    <scope>NUCLEOTIDE SEQUENCE [LARGE SCALE GENOMIC DNA]</scope>
    <source>
        <strain evidence="6 7">DSM 52655</strain>
    </source>
</reference>
<evidence type="ECO:0000313" key="6">
    <source>
        <dbReference type="EMBL" id="ATB37165.1"/>
    </source>
</evidence>
<evidence type="ECO:0000259" key="5">
    <source>
        <dbReference type="PROSITE" id="PS50977"/>
    </source>
</evidence>
<dbReference type="InterPro" id="IPR001647">
    <property type="entry name" value="HTH_TetR"/>
</dbReference>
<dbReference type="EMBL" id="CP022098">
    <property type="protein sequence ID" value="ATB37165.1"/>
    <property type="molecule type" value="Genomic_DNA"/>
</dbReference>
<dbReference type="GO" id="GO:0000976">
    <property type="term" value="F:transcription cis-regulatory region binding"/>
    <property type="evidence" value="ECO:0007669"/>
    <property type="project" value="TreeGrafter"/>
</dbReference>
<evidence type="ECO:0000313" key="7">
    <source>
        <dbReference type="Proteomes" id="UP000217257"/>
    </source>
</evidence>
<dbReference type="InterPro" id="IPR041478">
    <property type="entry name" value="TetR_C_27"/>
</dbReference>
<dbReference type="Pfam" id="PF17935">
    <property type="entry name" value="TetR_C_27"/>
    <property type="match status" value="1"/>
</dbReference>
<dbReference type="SUPFAM" id="SSF46689">
    <property type="entry name" value="Homeodomain-like"/>
    <property type="match status" value="1"/>
</dbReference>
<evidence type="ECO:0000256" key="1">
    <source>
        <dbReference type="ARBA" id="ARBA00023015"/>
    </source>
</evidence>
<dbReference type="Pfam" id="PF00440">
    <property type="entry name" value="TetR_N"/>
    <property type="match status" value="1"/>
</dbReference>
<keyword evidence="1" id="KW-0805">Transcription regulation</keyword>
<name>A0A250IZL7_9BACT</name>
<dbReference type="InterPro" id="IPR050109">
    <property type="entry name" value="HTH-type_TetR-like_transc_reg"/>
</dbReference>
<accession>A0A250IZL7</accession>
<sequence>MPRTGLSAAELRTKAIDVALEHIRAHGFEKVRLTDVARELGVSHVALYAHFANKEALLDAVLERWLEETSVALEKVCASNRKPAQKLEQWFVNQYAMKRDRALHDRATYSAFETATAAKKPFVKAYLARRSAQLVGLLDEAGFGSPQRHAEVLLDGMAGFFHPRLILESAEQNREPELKRVLQTLLRGLERGA</sequence>
<organism evidence="6 7">
    <name type="scientific">Cystobacter fuscus</name>
    <dbReference type="NCBI Taxonomy" id="43"/>
    <lineage>
        <taxon>Bacteria</taxon>
        <taxon>Pseudomonadati</taxon>
        <taxon>Myxococcota</taxon>
        <taxon>Myxococcia</taxon>
        <taxon>Myxococcales</taxon>
        <taxon>Cystobacterineae</taxon>
        <taxon>Archangiaceae</taxon>
        <taxon>Cystobacter</taxon>
    </lineage>
</organism>
<feature type="DNA-binding region" description="H-T-H motif" evidence="4">
    <location>
        <begin position="32"/>
        <end position="51"/>
    </location>
</feature>
<dbReference type="Gene3D" id="1.10.357.10">
    <property type="entry name" value="Tetracycline Repressor, domain 2"/>
    <property type="match status" value="1"/>
</dbReference>
<dbReference type="Proteomes" id="UP000217257">
    <property type="component" value="Chromosome"/>
</dbReference>
<dbReference type="PROSITE" id="PS50977">
    <property type="entry name" value="HTH_TETR_2"/>
    <property type="match status" value="1"/>
</dbReference>
<keyword evidence="3" id="KW-0804">Transcription</keyword>
<dbReference type="InterPro" id="IPR009057">
    <property type="entry name" value="Homeodomain-like_sf"/>
</dbReference>
<proteinExistence type="predicted"/>
<dbReference type="PANTHER" id="PTHR30055">
    <property type="entry name" value="HTH-TYPE TRANSCRIPTIONAL REGULATOR RUTR"/>
    <property type="match status" value="1"/>
</dbReference>
<dbReference type="AlphaFoldDB" id="A0A250IZL7"/>
<dbReference type="GO" id="GO:0003700">
    <property type="term" value="F:DNA-binding transcription factor activity"/>
    <property type="evidence" value="ECO:0007669"/>
    <property type="project" value="TreeGrafter"/>
</dbReference>
<keyword evidence="2 4" id="KW-0238">DNA-binding</keyword>
<feature type="domain" description="HTH tetR-type" evidence="5">
    <location>
        <begin position="9"/>
        <end position="69"/>
    </location>
</feature>
<dbReference type="KEGG" id="cfus:CYFUS_002586"/>